<comment type="caution">
    <text evidence="1">The sequence shown here is derived from an EMBL/GenBank/DDBJ whole genome shotgun (WGS) entry which is preliminary data.</text>
</comment>
<sequence length="246" mass="26334">MKSKVTKQIVSAMFDKVERSVGGVEREIEGIDLVAHHAAAVENLATLPVLAVVRELLDRRRQALGARQLLQIARALCQRVDGDVGGELQLGPPERVVPRRHRVRPRPAHHHPHLLVEVLGVRRVLHVDENGGHAGVGLPHEVHVVVAHEAVVVPDPPVGLARACGGGELFRCVRQARRTVLRADVASALREAVDSTGSFARRSSRKATNGGPCDEVGEDVVDVVLGLLALKALSAVLSDGVCSSSR</sequence>
<evidence type="ECO:0000313" key="2">
    <source>
        <dbReference type="Proteomes" id="UP000317650"/>
    </source>
</evidence>
<evidence type="ECO:0000313" key="1">
    <source>
        <dbReference type="EMBL" id="THU53620.1"/>
    </source>
</evidence>
<dbReference type="EMBL" id="PYDT01000008">
    <property type="protein sequence ID" value="THU53620.1"/>
    <property type="molecule type" value="Genomic_DNA"/>
</dbReference>
<accession>A0A4S8IXI5</accession>
<proteinExistence type="predicted"/>
<gene>
    <name evidence="1" type="ORF">C4D60_Mb10t16350</name>
</gene>
<dbReference type="Proteomes" id="UP000317650">
    <property type="component" value="Chromosome 10"/>
</dbReference>
<organism evidence="1 2">
    <name type="scientific">Musa balbisiana</name>
    <name type="common">Banana</name>
    <dbReference type="NCBI Taxonomy" id="52838"/>
    <lineage>
        <taxon>Eukaryota</taxon>
        <taxon>Viridiplantae</taxon>
        <taxon>Streptophyta</taxon>
        <taxon>Embryophyta</taxon>
        <taxon>Tracheophyta</taxon>
        <taxon>Spermatophyta</taxon>
        <taxon>Magnoliopsida</taxon>
        <taxon>Liliopsida</taxon>
        <taxon>Zingiberales</taxon>
        <taxon>Musaceae</taxon>
        <taxon>Musa</taxon>
    </lineage>
</organism>
<keyword evidence="2" id="KW-1185">Reference proteome</keyword>
<name>A0A4S8IXI5_MUSBA</name>
<protein>
    <submittedName>
        <fullName evidence="1">Uncharacterized protein</fullName>
    </submittedName>
</protein>
<reference evidence="1 2" key="1">
    <citation type="journal article" date="2019" name="Nat. Plants">
        <title>Genome sequencing of Musa balbisiana reveals subgenome evolution and function divergence in polyploid bananas.</title>
        <authorList>
            <person name="Yao X."/>
        </authorList>
    </citation>
    <scope>NUCLEOTIDE SEQUENCE [LARGE SCALE GENOMIC DNA]</scope>
    <source>
        <strain evidence="2">cv. DH-PKW</strain>
        <tissue evidence="1">Leaves</tissue>
    </source>
</reference>
<dbReference type="AlphaFoldDB" id="A0A4S8IXI5"/>